<dbReference type="OrthoDB" id="2752753at2759"/>
<proteinExistence type="predicted"/>
<feature type="region of interest" description="Disordered" evidence="1">
    <location>
        <begin position="41"/>
        <end position="63"/>
    </location>
</feature>
<name>A0A5C2SQ89_9APHY</name>
<dbReference type="AlphaFoldDB" id="A0A5C2SQ89"/>
<dbReference type="Proteomes" id="UP000313359">
    <property type="component" value="Unassembled WGS sequence"/>
</dbReference>
<feature type="compositionally biased region" description="Acidic residues" evidence="1">
    <location>
        <begin position="42"/>
        <end position="61"/>
    </location>
</feature>
<dbReference type="STRING" id="1328759.A0A5C2SQ89"/>
<accession>A0A5C2SQ89</accession>
<reference evidence="2" key="1">
    <citation type="journal article" date="2018" name="Genome Biol. Evol.">
        <title>Genomics and development of Lentinus tigrinus, a white-rot wood-decaying mushroom with dimorphic fruiting bodies.</title>
        <authorList>
            <person name="Wu B."/>
            <person name="Xu Z."/>
            <person name="Knudson A."/>
            <person name="Carlson A."/>
            <person name="Chen N."/>
            <person name="Kovaka S."/>
            <person name="LaButti K."/>
            <person name="Lipzen A."/>
            <person name="Pennachio C."/>
            <person name="Riley R."/>
            <person name="Schakwitz W."/>
            <person name="Umezawa K."/>
            <person name="Ohm R.A."/>
            <person name="Grigoriev I.V."/>
            <person name="Nagy L.G."/>
            <person name="Gibbons J."/>
            <person name="Hibbett D."/>
        </authorList>
    </citation>
    <scope>NUCLEOTIDE SEQUENCE [LARGE SCALE GENOMIC DNA]</scope>
    <source>
        <strain evidence="2">ALCF2SS1-6</strain>
    </source>
</reference>
<dbReference type="Gene3D" id="1.20.1280.50">
    <property type="match status" value="1"/>
</dbReference>
<gene>
    <name evidence="2" type="ORF">L227DRAFT_213947</name>
</gene>
<evidence type="ECO:0000313" key="3">
    <source>
        <dbReference type="Proteomes" id="UP000313359"/>
    </source>
</evidence>
<keyword evidence="3" id="KW-1185">Reference proteome</keyword>
<dbReference type="EMBL" id="ML122252">
    <property type="protein sequence ID" value="RPD65498.1"/>
    <property type="molecule type" value="Genomic_DNA"/>
</dbReference>
<evidence type="ECO:0000313" key="2">
    <source>
        <dbReference type="EMBL" id="RPD65498.1"/>
    </source>
</evidence>
<sequence length="538" mass="60049">MIVPLNLDPHLTAIGILAAGFINFMPTEILVEIFLALAASPSDDDDEYDSEDEEEDDDEDDSWQKTKGCVQWLVVTEVCHRWYNVAVNTPMLWQVIDVYSNLGWLKLCLERSGTAPLDVRFHDMDTAKEAGDLVVPHASRISKLSVLPRQGQSAWCSLHYLKGVPMPLLKEFHSPGDSAVHVNQGDHPSLEVLRARESDIDWKKIPYEHLRVLDLETCTPRYKNRLTSLDAFLGILESFQRLEELNLNFSIPLDTFIFGDEQAINAYWKSSRIVSLPLLRKLGLTSGHSSHRPSDVCAMLSRMKLAPTTSVSIWMGLEDLENFHGLHGLLPRDSDTFPFLTHATSASCMSHGVEILIFTVKCDNWATLSVRYEMCAGGYMKDAYPPDAALSDFNAVFSRAPLTHITLNCDAGKETLVQTFQTFPLLRGLTVSMGGRQSTFDHFLSSFRSPGYDGRGPVLPALCKLRLSESPWRDTMLGCIATCLGARMACGAGKLSTLDIEVAPKKGVPDDEDLEDMLDDLEPFMKESWGVMCYVGYD</sequence>
<protein>
    <submittedName>
        <fullName evidence="2">Uncharacterized protein</fullName>
    </submittedName>
</protein>
<evidence type="ECO:0000256" key="1">
    <source>
        <dbReference type="SAM" id="MobiDB-lite"/>
    </source>
</evidence>
<organism evidence="2 3">
    <name type="scientific">Lentinus tigrinus ALCF2SS1-6</name>
    <dbReference type="NCBI Taxonomy" id="1328759"/>
    <lineage>
        <taxon>Eukaryota</taxon>
        <taxon>Fungi</taxon>
        <taxon>Dikarya</taxon>
        <taxon>Basidiomycota</taxon>
        <taxon>Agaricomycotina</taxon>
        <taxon>Agaricomycetes</taxon>
        <taxon>Polyporales</taxon>
        <taxon>Polyporaceae</taxon>
        <taxon>Lentinus</taxon>
    </lineage>
</organism>